<dbReference type="InterPro" id="IPR017853">
    <property type="entry name" value="GH"/>
</dbReference>
<accession>A0A645FU59</accession>
<protein>
    <recommendedName>
        <fullName evidence="2">Beta-N-acetylhexosaminidase</fullName>
    </recommendedName>
</protein>
<proteinExistence type="predicted"/>
<reference evidence="1" key="1">
    <citation type="submission" date="2019-08" db="EMBL/GenBank/DDBJ databases">
        <authorList>
            <person name="Kucharzyk K."/>
            <person name="Murdoch R.W."/>
            <person name="Higgins S."/>
            <person name="Loffler F."/>
        </authorList>
    </citation>
    <scope>NUCLEOTIDE SEQUENCE</scope>
</reference>
<evidence type="ECO:0008006" key="2">
    <source>
        <dbReference type="Google" id="ProtNLM"/>
    </source>
</evidence>
<name>A0A645FU59_9ZZZZ</name>
<sequence>MVWPRGFAIAESLWSPKEKKEWNRFVSKTEGHFTRFDYARTKYSSAMYDPVVSVNRDGDELVVTLTTEIEGLDVYTSFDASTPDNFYPVYKEPLRVPRDAYVMRIITYRNGKPIGRLMTISREELEKRVR</sequence>
<organism evidence="1">
    <name type="scientific">bioreactor metagenome</name>
    <dbReference type="NCBI Taxonomy" id="1076179"/>
    <lineage>
        <taxon>unclassified sequences</taxon>
        <taxon>metagenomes</taxon>
        <taxon>ecological metagenomes</taxon>
    </lineage>
</organism>
<comment type="caution">
    <text evidence="1">The sequence shown here is derived from an EMBL/GenBank/DDBJ whole genome shotgun (WGS) entry which is preliminary data.</text>
</comment>
<dbReference type="Gene3D" id="3.20.20.80">
    <property type="entry name" value="Glycosidases"/>
    <property type="match status" value="1"/>
</dbReference>
<dbReference type="SUPFAM" id="SSF51445">
    <property type="entry name" value="(Trans)glycosidases"/>
    <property type="match status" value="1"/>
</dbReference>
<gene>
    <name evidence="1" type="ORF">SDC9_164649</name>
</gene>
<dbReference type="EMBL" id="VSSQ01064386">
    <property type="protein sequence ID" value="MPN17296.1"/>
    <property type="molecule type" value="Genomic_DNA"/>
</dbReference>
<dbReference type="AlphaFoldDB" id="A0A645FU59"/>
<evidence type="ECO:0000313" key="1">
    <source>
        <dbReference type="EMBL" id="MPN17296.1"/>
    </source>
</evidence>